<keyword evidence="9 12" id="KW-0472">Membrane</keyword>
<reference evidence="14" key="1">
    <citation type="submission" date="2011-05" db="EMBL/GenBank/DDBJ databases">
        <authorList>
            <person name="Richards S.R."/>
            <person name="Qu J."/>
            <person name="Jiang H."/>
            <person name="Jhangiani S.N."/>
            <person name="Agravi P."/>
            <person name="Goodspeed R."/>
            <person name="Gross S."/>
            <person name="Mandapat C."/>
            <person name="Jackson L."/>
            <person name="Mathew T."/>
            <person name="Pu L."/>
            <person name="Thornton R."/>
            <person name="Saada N."/>
            <person name="Wilczek-Boney K.B."/>
            <person name="Lee S."/>
            <person name="Kovar C."/>
            <person name="Wu Y."/>
            <person name="Scherer S.E."/>
            <person name="Worley K.C."/>
            <person name="Muzny D.M."/>
            <person name="Gibbs R."/>
        </authorList>
    </citation>
    <scope>NUCLEOTIDE SEQUENCE</scope>
    <source>
        <strain evidence="14">Brora</strain>
    </source>
</reference>
<feature type="transmembrane region" description="Helical" evidence="12">
    <location>
        <begin position="63"/>
        <end position="81"/>
    </location>
</feature>
<evidence type="ECO:0000256" key="11">
    <source>
        <dbReference type="RuleBase" id="RU000581"/>
    </source>
</evidence>
<protein>
    <recommendedName>
        <fullName evidence="15">Fatty acid desaturase domain-containing protein</fullName>
    </recommendedName>
</protein>
<reference evidence="13" key="2">
    <citation type="submission" date="2015-02" db="UniProtKB">
        <authorList>
            <consortium name="EnsemblMetazoa"/>
        </authorList>
    </citation>
    <scope>IDENTIFICATION</scope>
</reference>
<evidence type="ECO:0000256" key="6">
    <source>
        <dbReference type="ARBA" id="ARBA00022989"/>
    </source>
</evidence>
<keyword evidence="8" id="KW-0443">Lipid metabolism</keyword>
<sequence length="270" mass="31314">MSPNKDVMIVEDLTADKPMIPESKEAVPMRIVWRNVVLFTYLHLAAVYGLYLLIFQAKTLTLVWTYVLYILSGMGITAGAHRLWAHRSYKARLPLRIFLALVNAMAFQNHIYEWSRDHRVHHKFSETDADPHNAKRGFFFAHMGWLLTKKHPDVRSKGKSVDMSDLLADPVVRIQKKNINPSENKMVSVCTLGEGHHNYHHTFPWDYSASEWGWRINMTSMFIDAWAKMGLAYDLKHVPKEIVVKRREHNGDGSTPWYDETSCEQYTKGL</sequence>
<dbReference type="GO" id="GO:0006636">
    <property type="term" value="P:unsaturated fatty acid biosynthetic process"/>
    <property type="evidence" value="ECO:0007669"/>
    <property type="project" value="TreeGrafter"/>
</dbReference>
<evidence type="ECO:0000313" key="14">
    <source>
        <dbReference type="Proteomes" id="UP000014500"/>
    </source>
</evidence>
<name>T1IHS8_STRMM</name>
<feature type="transmembrane region" description="Helical" evidence="12">
    <location>
        <begin position="36"/>
        <end position="57"/>
    </location>
</feature>
<comment type="subcellular location">
    <subcellularLocation>
        <location evidence="1">Membrane</location>
        <topology evidence="1">Multi-pass membrane protein</topology>
    </subcellularLocation>
</comment>
<evidence type="ECO:0000256" key="7">
    <source>
        <dbReference type="ARBA" id="ARBA00023002"/>
    </source>
</evidence>
<dbReference type="EnsemblMetazoa" id="SMAR000404-RA">
    <property type="protein sequence ID" value="SMAR000404-PA"/>
    <property type="gene ID" value="SMAR000404"/>
</dbReference>
<dbReference type="CDD" id="cd03505">
    <property type="entry name" value="Delta9-FADS-like"/>
    <property type="match status" value="1"/>
</dbReference>
<comment type="similarity">
    <text evidence="2 11">Belongs to the fatty acid desaturase type 1 family.</text>
</comment>
<evidence type="ECO:0000256" key="8">
    <source>
        <dbReference type="ARBA" id="ARBA00023098"/>
    </source>
</evidence>
<dbReference type="PhylomeDB" id="T1IHS8"/>
<evidence type="ECO:0000256" key="2">
    <source>
        <dbReference type="ARBA" id="ARBA00009295"/>
    </source>
</evidence>
<keyword evidence="10 11" id="KW-0275">Fatty acid biosynthesis</keyword>
<keyword evidence="7 11" id="KW-0560">Oxidoreductase</keyword>
<dbReference type="GO" id="GO:0005506">
    <property type="term" value="F:iron ion binding"/>
    <property type="evidence" value="ECO:0007669"/>
    <property type="project" value="TreeGrafter"/>
</dbReference>
<evidence type="ECO:0000256" key="3">
    <source>
        <dbReference type="ARBA" id="ARBA00022516"/>
    </source>
</evidence>
<evidence type="ECO:0000256" key="5">
    <source>
        <dbReference type="ARBA" id="ARBA00022832"/>
    </source>
</evidence>
<dbReference type="GO" id="GO:0005789">
    <property type="term" value="C:endoplasmic reticulum membrane"/>
    <property type="evidence" value="ECO:0007669"/>
    <property type="project" value="TreeGrafter"/>
</dbReference>
<dbReference type="AlphaFoldDB" id="T1IHS8"/>
<dbReference type="PANTHER" id="PTHR11351:SF31">
    <property type="entry name" value="DESATURASE 1, ISOFORM A-RELATED"/>
    <property type="match status" value="1"/>
</dbReference>
<dbReference type="PRINTS" id="PR00075">
    <property type="entry name" value="FACDDSATRASE"/>
</dbReference>
<comment type="cofactor">
    <cofactor evidence="11">
        <name>Fe(2+)</name>
        <dbReference type="ChEBI" id="CHEBI:29033"/>
    </cofactor>
</comment>
<evidence type="ECO:0000256" key="10">
    <source>
        <dbReference type="ARBA" id="ARBA00023160"/>
    </source>
</evidence>
<evidence type="ECO:0000256" key="9">
    <source>
        <dbReference type="ARBA" id="ARBA00023136"/>
    </source>
</evidence>
<keyword evidence="3 11" id="KW-0444">Lipid biosynthesis</keyword>
<accession>T1IHS8</accession>
<evidence type="ECO:0008006" key="15">
    <source>
        <dbReference type="Google" id="ProtNLM"/>
    </source>
</evidence>
<dbReference type="PANTHER" id="PTHR11351">
    <property type="entry name" value="ACYL-COA DESATURASE"/>
    <property type="match status" value="1"/>
</dbReference>
<comment type="domain">
    <text evidence="11">The histidine box domains are involved in binding the catalytic metal ions.</text>
</comment>
<evidence type="ECO:0000313" key="13">
    <source>
        <dbReference type="EnsemblMetazoa" id="SMAR000404-PA"/>
    </source>
</evidence>
<keyword evidence="4 11" id="KW-0812">Transmembrane</keyword>
<keyword evidence="6 12" id="KW-1133">Transmembrane helix</keyword>
<evidence type="ECO:0000256" key="4">
    <source>
        <dbReference type="ARBA" id="ARBA00022692"/>
    </source>
</evidence>
<evidence type="ECO:0000256" key="12">
    <source>
        <dbReference type="SAM" id="Phobius"/>
    </source>
</evidence>
<evidence type="ECO:0000256" key="1">
    <source>
        <dbReference type="ARBA" id="ARBA00004141"/>
    </source>
</evidence>
<keyword evidence="14" id="KW-1185">Reference proteome</keyword>
<dbReference type="eggNOG" id="KOG1600">
    <property type="taxonomic scope" value="Eukaryota"/>
</dbReference>
<dbReference type="HOGENOM" id="CLU_027359_0_0_1"/>
<dbReference type="STRING" id="126957.T1IHS8"/>
<proteinExistence type="inferred from homology"/>
<keyword evidence="5" id="KW-0276">Fatty acid metabolism</keyword>
<dbReference type="GO" id="GO:0004768">
    <property type="term" value="F:stearoyl-CoA 9-desaturase activity"/>
    <property type="evidence" value="ECO:0007669"/>
    <property type="project" value="TreeGrafter"/>
</dbReference>
<dbReference type="Proteomes" id="UP000014500">
    <property type="component" value="Unassembled WGS sequence"/>
</dbReference>
<organism evidence="13 14">
    <name type="scientific">Strigamia maritima</name>
    <name type="common">European centipede</name>
    <name type="synonym">Geophilus maritimus</name>
    <dbReference type="NCBI Taxonomy" id="126957"/>
    <lineage>
        <taxon>Eukaryota</taxon>
        <taxon>Metazoa</taxon>
        <taxon>Ecdysozoa</taxon>
        <taxon>Arthropoda</taxon>
        <taxon>Myriapoda</taxon>
        <taxon>Chilopoda</taxon>
        <taxon>Pleurostigmophora</taxon>
        <taxon>Geophilomorpha</taxon>
        <taxon>Linotaeniidae</taxon>
        <taxon>Strigamia</taxon>
    </lineage>
</organism>
<dbReference type="EMBL" id="JH430009">
    <property type="status" value="NOT_ANNOTATED_CDS"/>
    <property type="molecule type" value="Genomic_DNA"/>
</dbReference>
<dbReference type="InterPro" id="IPR015876">
    <property type="entry name" value="Acyl-CoA_DS"/>
</dbReference>